<proteinExistence type="predicted"/>
<keyword evidence="1" id="KW-1133">Transmembrane helix</keyword>
<accession>A0ABY7W9A6</accession>
<protein>
    <submittedName>
        <fullName evidence="2">Uncharacterized protein</fullName>
    </submittedName>
</protein>
<keyword evidence="3" id="KW-1185">Reference proteome</keyword>
<sequence>MKRKQRPPHIIYFISSFISILIALFSYFILPTFGLNGQSGVFIFTGMSIIYVLLGTMSYRRSKYPTNTDEE</sequence>
<gene>
    <name evidence="2" type="ORF">PQ477_17585</name>
</gene>
<reference evidence="2 3" key="1">
    <citation type="submission" date="2023-02" db="EMBL/GenBank/DDBJ databases">
        <authorList>
            <person name="Liu G."/>
        </authorList>
    </citation>
    <scope>NUCLEOTIDE SEQUENCE [LARGE SCALE GENOMIC DNA]</scope>
    <source>
        <strain evidence="2 3">DSM 23008</strain>
    </source>
</reference>
<keyword evidence="1" id="KW-0812">Transmembrane</keyword>
<keyword evidence="1" id="KW-0472">Membrane</keyword>
<evidence type="ECO:0000313" key="3">
    <source>
        <dbReference type="Proteomes" id="UP001215143"/>
    </source>
</evidence>
<name>A0ABY7W9A6_9BACI</name>
<organism evidence="2 3">
    <name type="scientific">Shouchella hunanensis</name>
    <dbReference type="NCBI Taxonomy" id="766894"/>
    <lineage>
        <taxon>Bacteria</taxon>
        <taxon>Bacillati</taxon>
        <taxon>Bacillota</taxon>
        <taxon>Bacilli</taxon>
        <taxon>Bacillales</taxon>
        <taxon>Bacillaceae</taxon>
        <taxon>Shouchella</taxon>
    </lineage>
</organism>
<evidence type="ECO:0000256" key="1">
    <source>
        <dbReference type="SAM" id="Phobius"/>
    </source>
</evidence>
<dbReference type="Proteomes" id="UP001215143">
    <property type="component" value="Chromosome"/>
</dbReference>
<dbReference type="EMBL" id="CP117834">
    <property type="protein sequence ID" value="WDF03285.1"/>
    <property type="molecule type" value="Genomic_DNA"/>
</dbReference>
<feature type="transmembrane region" description="Helical" evidence="1">
    <location>
        <begin position="36"/>
        <end position="54"/>
    </location>
</feature>
<evidence type="ECO:0000313" key="2">
    <source>
        <dbReference type="EMBL" id="WDF03285.1"/>
    </source>
</evidence>
<feature type="transmembrane region" description="Helical" evidence="1">
    <location>
        <begin position="12"/>
        <end position="30"/>
    </location>
</feature>
<dbReference type="RefSeq" id="WP_060705917.1">
    <property type="nucleotide sequence ID" value="NZ_CP117834.1"/>
</dbReference>